<evidence type="ECO:0000256" key="8">
    <source>
        <dbReference type="ARBA" id="ARBA00048543"/>
    </source>
</evidence>
<name>A0A7C6EBD8_UNCW3</name>
<feature type="binding site" evidence="9">
    <location>
        <position position="124"/>
    </location>
    <ligand>
        <name>1-deoxy-D-xylulose 5-phosphate</name>
        <dbReference type="ChEBI" id="CHEBI:57792"/>
    </ligand>
</feature>
<feature type="binding site" evidence="9">
    <location>
        <position position="38"/>
    </location>
    <ligand>
        <name>NADPH</name>
        <dbReference type="ChEBI" id="CHEBI:57783"/>
    </ligand>
</feature>
<reference evidence="13" key="1">
    <citation type="journal article" date="2020" name="mSystems">
        <title>Genome- and Community-Level Interaction Insights into Carbon Utilization and Element Cycling Functions of Hydrothermarchaeota in Hydrothermal Sediment.</title>
        <authorList>
            <person name="Zhou Z."/>
            <person name="Liu Y."/>
            <person name="Xu W."/>
            <person name="Pan J."/>
            <person name="Luo Z.H."/>
            <person name="Li M."/>
        </authorList>
    </citation>
    <scope>NUCLEOTIDE SEQUENCE [LARGE SCALE GENOMIC DNA]</scope>
    <source>
        <strain evidence="13">SpSt-876</strain>
    </source>
</reference>
<dbReference type="SUPFAM" id="SSF69055">
    <property type="entry name" value="1-deoxy-D-xylulose-5-phosphate reductoisomerase, C-terminal domain"/>
    <property type="match status" value="1"/>
</dbReference>
<evidence type="ECO:0000256" key="5">
    <source>
        <dbReference type="ARBA" id="ARBA00023002"/>
    </source>
</evidence>
<comment type="cofactor">
    <cofactor evidence="9">
        <name>Mg(2+)</name>
        <dbReference type="ChEBI" id="CHEBI:18420"/>
    </cofactor>
    <cofactor evidence="9">
        <name>Mn(2+)</name>
        <dbReference type="ChEBI" id="CHEBI:29035"/>
    </cofactor>
</comment>
<feature type="binding site" evidence="9">
    <location>
        <position position="151"/>
    </location>
    <ligand>
        <name>Mn(2+)</name>
        <dbReference type="ChEBI" id="CHEBI:29035"/>
    </ligand>
</feature>
<feature type="binding site" evidence="9">
    <location>
        <position position="218"/>
    </location>
    <ligand>
        <name>1-deoxy-D-xylulose 5-phosphate</name>
        <dbReference type="ChEBI" id="CHEBI:57792"/>
    </ligand>
</feature>
<evidence type="ECO:0000256" key="3">
    <source>
        <dbReference type="ARBA" id="ARBA00022723"/>
    </source>
</evidence>
<dbReference type="NCBIfam" id="TIGR00243">
    <property type="entry name" value="Dxr"/>
    <property type="match status" value="1"/>
</dbReference>
<dbReference type="InterPro" id="IPR026877">
    <property type="entry name" value="DXPR_C"/>
</dbReference>
<keyword evidence="6 9" id="KW-0464">Manganese</keyword>
<feature type="binding site" evidence="9">
    <location>
        <position position="202"/>
    </location>
    <ligand>
        <name>NADPH</name>
        <dbReference type="ChEBI" id="CHEBI:57783"/>
    </ligand>
</feature>
<dbReference type="SUPFAM" id="SSF51735">
    <property type="entry name" value="NAD(P)-binding Rossmann-fold domains"/>
    <property type="match status" value="1"/>
</dbReference>
<comment type="similarity">
    <text evidence="2 9">Belongs to the DXR family.</text>
</comment>
<dbReference type="AlphaFoldDB" id="A0A7C6EBD8"/>
<dbReference type="Pfam" id="PF13288">
    <property type="entry name" value="DXPR_C"/>
    <property type="match status" value="1"/>
</dbReference>
<dbReference type="EMBL" id="DTLI01000199">
    <property type="protein sequence ID" value="HHS52858.1"/>
    <property type="molecule type" value="Genomic_DNA"/>
</dbReference>
<accession>A0A7C6EBD8</accession>
<dbReference type="EC" id="1.1.1.267" evidence="9"/>
<feature type="binding site" evidence="9">
    <location>
        <position position="125"/>
    </location>
    <ligand>
        <name>NADPH</name>
        <dbReference type="ChEBI" id="CHEBI:57783"/>
    </ligand>
</feature>
<feature type="binding site" evidence="9">
    <location>
        <position position="215"/>
    </location>
    <ligand>
        <name>1-deoxy-D-xylulose 5-phosphate</name>
        <dbReference type="ChEBI" id="CHEBI:57792"/>
    </ligand>
</feature>
<feature type="binding site" evidence="9">
    <location>
        <position position="11"/>
    </location>
    <ligand>
        <name>NADPH</name>
        <dbReference type="ChEBI" id="CHEBI:57783"/>
    </ligand>
</feature>
<feature type="binding site" evidence="9">
    <location>
        <position position="209"/>
    </location>
    <ligand>
        <name>1-deoxy-D-xylulose 5-phosphate</name>
        <dbReference type="ChEBI" id="CHEBI:57792"/>
    </ligand>
</feature>
<dbReference type="PANTHER" id="PTHR30525:SF0">
    <property type="entry name" value="1-DEOXY-D-XYLULOSE 5-PHOSPHATE REDUCTOISOMERASE, CHLOROPLASTIC"/>
    <property type="match status" value="1"/>
</dbReference>
<dbReference type="PANTHER" id="PTHR30525">
    <property type="entry name" value="1-DEOXY-D-XYLULOSE 5-PHOSPHATE REDUCTOISOMERASE"/>
    <property type="match status" value="1"/>
</dbReference>
<evidence type="ECO:0000256" key="7">
    <source>
        <dbReference type="ARBA" id="ARBA00023229"/>
    </source>
</evidence>
<comment type="caution">
    <text evidence="13">The sequence shown here is derived from an EMBL/GenBank/DDBJ whole genome shotgun (WGS) entry which is preliminary data.</text>
</comment>
<dbReference type="InterPro" id="IPR036291">
    <property type="entry name" value="NAD(P)-bd_dom_sf"/>
</dbReference>
<keyword evidence="4 9" id="KW-0521">NADP</keyword>
<dbReference type="HAMAP" id="MF_00183">
    <property type="entry name" value="DXP_reductoisom"/>
    <property type="match status" value="1"/>
</dbReference>
<dbReference type="Pfam" id="PF02670">
    <property type="entry name" value="DXP_reductoisom"/>
    <property type="match status" value="1"/>
</dbReference>
<feature type="binding site" evidence="9">
    <location>
        <position position="10"/>
    </location>
    <ligand>
        <name>NADPH</name>
        <dbReference type="ChEBI" id="CHEBI:57783"/>
    </ligand>
</feature>
<dbReference type="GO" id="GO:0070402">
    <property type="term" value="F:NADPH binding"/>
    <property type="evidence" value="ECO:0007669"/>
    <property type="project" value="InterPro"/>
</dbReference>
<feature type="binding site" evidence="9">
    <location>
        <position position="150"/>
    </location>
    <ligand>
        <name>1-deoxy-D-xylulose 5-phosphate</name>
        <dbReference type="ChEBI" id="CHEBI:57792"/>
    </ligand>
</feature>
<dbReference type="PIRSF" id="PIRSF006205">
    <property type="entry name" value="Dxp_reductismrs"/>
    <property type="match status" value="1"/>
</dbReference>
<dbReference type="Gene3D" id="1.10.1740.10">
    <property type="match status" value="1"/>
</dbReference>
<dbReference type="Gene3D" id="3.40.50.720">
    <property type="entry name" value="NAD(P)-binding Rossmann-like Domain"/>
    <property type="match status" value="1"/>
</dbReference>
<dbReference type="SUPFAM" id="SSF55347">
    <property type="entry name" value="Glyceraldehyde-3-phosphate dehydrogenase-like, C-terminal domain"/>
    <property type="match status" value="1"/>
</dbReference>
<feature type="binding site" evidence="9">
    <location>
        <position position="175"/>
    </location>
    <ligand>
        <name>1-deoxy-D-xylulose 5-phosphate</name>
        <dbReference type="ChEBI" id="CHEBI:57792"/>
    </ligand>
</feature>
<dbReference type="Pfam" id="PF08436">
    <property type="entry name" value="DXP_redisom_C"/>
    <property type="match status" value="1"/>
</dbReference>
<feature type="binding site" evidence="9">
    <location>
        <position position="214"/>
    </location>
    <ligand>
        <name>1-deoxy-D-xylulose 5-phosphate</name>
        <dbReference type="ChEBI" id="CHEBI:57792"/>
    </ligand>
</feature>
<proteinExistence type="inferred from homology"/>
<evidence type="ECO:0000256" key="2">
    <source>
        <dbReference type="ARBA" id="ARBA00006825"/>
    </source>
</evidence>
<comment type="caution">
    <text evidence="9">Lacks conserved residue(s) required for the propagation of feature annotation.</text>
</comment>
<feature type="domain" description="1-deoxy-D-xylulose 5-phosphate reductoisomerase N-terminal" evidence="10">
    <location>
        <begin position="4"/>
        <end position="131"/>
    </location>
</feature>
<keyword evidence="5 9" id="KW-0560">Oxidoreductase</keyword>
<keyword evidence="13" id="KW-0413">Isomerase</keyword>
<dbReference type="GO" id="GO:0030145">
    <property type="term" value="F:manganese ion binding"/>
    <property type="evidence" value="ECO:0007669"/>
    <property type="project" value="TreeGrafter"/>
</dbReference>
<feature type="domain" description="1-deoxy-D-xylulose 5-phosphate reductoisomerase C-terminal" evidence="11">
    <location>
        <begin position="145"/>
        <end position="224"/>
    </location>
</feature>
<evidence type="ECO:0000256" key="6">
    <source>
        <dbReference type="ARBA" id="ARBA00023211"/>
    </source>
</evidence>
<dbReference type="InterPro" id="IPR013512">
    <property type="entry name" value="DXP_reductoisomerase_N"/>
</dbReference>
<dbReference type="InterPro" id="IPR036169">
    <property type="entry name" value="DXPR_C_sf"/>
</dbReference>
<evidence type="ECO:0000259" key="11">
    <source>
        <dbReference type="Pfam" id="PF08436"/>
    </source>
</evidence>
<keyword evidence="7 9" id="KW-0414">Isoprene biosynthesis</keyword>
<dbReference type="InterPro" id="IPR013644">
    <property type="entry name" value="DXP_reductoisomerase_C"/>
</dbReference>
<feature type="binding site" evidence="9">
    <location>
        <position position="149"/>
    </location>
    <ligand>
        <name>Mn(2+)</name>
        <dbReference type="ChEBI" id="CHEBI:29035"/>
    </ligand>
</feature>
<comment type="pathway">
    <text evidence="1 9">Isoprenoid biosynthesis; isopentenyl diphosphate biosynthesis via DXP pathway; isopentenyl diphosphate from 1-deoxy-D-xylulose 5-phosphate: step 1/6.</text>
</comment>
<evidence type="ECO:0000313" key="13">
    <source>
        <dbReference type="EMBL" id="HHS52858.1"/>
    </source>
</evidence>
<dbReference type="InterPro" id="IPR003821">
    <property type="entry name" value="DXP_reductoisomerase"/>
</dbReference>
<dbReference type="GO" id="GO:0051484">
    <property type="term" value="P:isopentenyl diphosphate biosynthetic process, methylerythritol 4-phosphate pathway involved in terpenoid biosynthetic process"/>
    <property type="evidence" value="ECO:0007669"/>
    <property type="project" value="TreeGrafter"/>
</dbReference>
<organism evidence="13">
    <name type="scientific">candidate division WOR-3 bacterium</name>
    <dbReference type="NCBI Taxonomy" id="2052148"/>
    <lineage>
        <taxon>Bacteria</taxon>
        <taxon>Bacteria division WOR-3</taxon>
    </lineage>
</organism>
<gene>
    <name evidence="9" type="primary">dxr</name>
    <name evidence="13" type="ORF">ENW73_08400</name>
</gene>
<evidence type="ECO:0000259" key="12">
    <source>
        <dbReference type="Pfam" id="PF13288"/>
    </source>
</evidence>
<dbReference type="UniPathway" id="UPA00056">
    <property type="reaction ID" value="UER00092"/>
</dbReference>
<keyword evidence="9" id="KW-0460">Magnesium</keyword>
<dbReference type="GO" id="GO:0030604">
    <property type="term" value="F:1-deoxy-D-xylulose-5-phosphate reductoisomerase activity"/>
    <property type="evidence" value="ECO:0007669"/>
    <property type="project" value="UniProtKB-UniRule"/>
</dbReference>
<dbReference type="FunFam" id="3.40.50.720:FF:000045">
    <property type="entry name" value="1-deoxy-D-xylulose 5-phosphate reductoisomerase"/>
    <property type="match status" value="1"/>
</dbReference>
<feature type="binding site" evidence="9">
    <location>
        <position position="218"/>
    </location>
    <ligand>
        <name>Mn(2+)</name>
        <dbReference type="ChEBI" id="CHEBI:29035"/>
    </ligand>
</feature>
<feature type="binding site" evidence="9">
    <location>
        <position position="196"/>
    </location>
    <ligand>
        <name>1-deoxy-D-xylulose 5-phosphate</name>
        <dbReference type="ChEBI" id="CHEBI:57792"/>
    </ligand>
</feature>
<dbReference type="GO" id="GO:0016853">
    <property type="term" value="F:isomerase activity"/>
    <property type="evidence" value="ECO:0007669"/>
    <property type="project" value="UniProtKB-KW"/>
</dbReference>
<sequence length="389" mass="43241">MKKVVVLGSTGFLGQRALEVIKHLASEFQIFGLAAHSNTDLLARQAKRFRPRFVIIGDSTRLTELKQKLGGFLKCAVLTGIAGMTEAVTQPEADIVIVCLSGLDGILPVLAAIEKRKRIAIATKEILVSFGKIVMQRAKKYDAEILPIDSEQVALHQCLAGNNLSLVKRVILTASGGPFWHRKNLNNIKLTEALRHPIWPMGKKITIDSATLMNKGLEVIETVRFWNLPPQKVEVLIHPQSVIHSMVEFLDGSILAQLAVPDMRLPIQYALTYPKRLPSLLAQFDFTKFPNLEFFPPNLKKFACLKLAYQAIEKDNGYPCVLNAANEVAVKAFLQGKLKFSQIPKVISQTLRAYHPPQANSSLTLKQIIATDQWAQSYCLKQITVCSKP</sequence>
<evidence type="ECO:0000259" key="10">
    <source>
        <dbReference type="Pfam" id="PF02670"/>
    </source>
</evidence>
<comment type="function">
    <text evidence="9">Catalyzes the NADPH-dependent rearrangement and reduction of 1-deoxy-D-xylulose-5-phosphate (DXP) to 2-C-methyl-D-erythritol 4-phosphate (MEP).</text>
</comment>
<comment type="catalytic activity">
    <reaction evidence="8">
        <text>2-C-methyl-D-erythritol 4-phosphate + NADP(+) = 1-deoxy-D-xylulose 5-phosphate + NADPH + H(+)</text>
        <dbReference type="Rhea" id="RHEA:13717"/>
        <dbReference type="ChEBI" id="CHEBI:15378"/>
        <dbReference type="ChEBI" id="CHEBI:57783"/>
        <dbReference type="ChEBI" id="CHEBI:57792"/>
        <dbReference type="ChEBI" id="CHEBI:58262"/>
        <dbReference type="ChEBI" id="CHEBI:58349"/>
        <dbReference type="EC" id="1.1.1.267"/>
    </reaction>
    <physiologicalReaction direction="right-to-left" evidence="8">
        <dbReference type="Rhea" id="RHEA:13719"/>
    </physiologicalReaction>
</comment>
<protein>
    <recommendedName>
        <fullName evidence="9">1-deoxy-D-xylulose 5-phosphate reductoisomerase</fullName>
        <shortName evidence="9">DXP reductoisomerase</shortName>
        <ecNumber evidence="9">1.1.1.267</ecNumber>
    </recommendedName>
    <alternativeName>
        <fullName evidence="9">1-deoxyxylulose-5-phosphate reductoisomerase</fullName>
    </alternativeName>
    <alternativeName>
        <fullName evidence="9">2-C-methyl-D-erythritol 4-phosphate synthase</fullName>
    </alternativeName>
</protein>
<feature type="binding site" evidence="9">
    <location>
        <position position="151"/>
    </location>
    <ligand>
        <name>1-deoxy-D-xylulose 5-phosphate</name>
        <dbReference type="ChEBI" id="CHEBI:57792"/>
    </ligand>
</feature>
<evidence type="ECO:0000256" key="1">
    <source>
        <dbReference type="ARBA" id="ARBA00005094"/>
    </source>
</evidence>
<evidence type="ECO:0000256" key="4">
    <source>
        <dbReference type="ARBA" id="ARBA00022857"/>
    </source>
</evidence>
<feature type="domain" description="DXP reductoisomerase C-terminal" evidence="12">
    <location>
        <begin position="258"/>
        <end position="377"/>
    </location>
</feature>
<evidence type="ECO:0000256" key="9">
    <source>
        <dbReference type="HAMAP-Rule" id="MF_00183"/>
    </source>
</evidence>
<keyword evidence="3 9" id="KW-0479">Metal-binding</keyword>